<accession>R0KTF4</accession>
<name>R0KTF4_NOSB1</name>
<dbReference type="Proteomes" id="UP000016927">
    <property type="component" value="Unassembled WGS sequence"/>
</dbReference>
<feature type="signal peptide" evidence="2">
    <location>
        <begin position="1"/>
        <end position="16"/>
    </location>
</feature>
<evidence type="ECO:0000256" key="2">
    <source>
        <dbReference type="SAM" id="SignalP"/>
    </source>
</evidence>
<dbReference type="EMBL" id="KB908977">
    <property type="protein sequence ID" value="EOB13507.1"/>
    <property type="molecule type" value="Genomic_DNA"/>
</dbReference>
<evidence type="ECO:0000313" key="3">
    <source>
        <dbReference type="EMBL" id="EOB13507.1"/>
    </source>
</evidence>
<feature type="region of interest" description="Disordered" evidence="1">
    <location>
        <begin position="35"/>
        <end position="73"/>
    </location>
</feature>
<feature type="compositionally biased region" description="Basic residues" evidence="1">
    <location>
        <begin position="55"/>
        <end position="66"/>
    </location>
</feature>
<reference evidence="3 4" key="1">
    <citation type="journal article" date="2013" name="BMC Genomics">
        <title>Comparative genomics of parasitic silkworm microsporidia reveal an association between genome expansion and host adaptation.</title>
        <authorList>
            <person name="Pan G."/>
            <person name="Xu J."/>
            <person name="Li T."/>
            <person name="Xia Q."/>
            <person name="Liu S.L."/>
            <person name="Zhang G."/>
            <person name="Li S."/>
            <person name="Li C."/>
            <person name="Liu H."/>
            <person name="Yang L."/>
            <person name="Liu T."/>
            <person name="Zhang X."/>
            <person name="Wu Z."/>
            <person name="Fan W."/>
            <person name="Dang X."/>
            <person name="Xiang H."/>
            <person name="Tao M."/>
            <person name="Li Y."/>
            <person name="Hu J."/>
            <person name="Li Z."/>
            <person name="Lin L."/>
            <person name="Luo J."/>
            <person name="Geng L."/>
            <person name="Wang L."/>
            <person name="Long M."/>
            <person name="Wan Y."/>
            <person name="He N."/>
            <person name="Zhang Z."/>
            <person name="Lu C."/>
            <person name="Keeling P.J."/>
            <person name="Wang J."/>
            <person name="Xiang Z."/>
            <person name="Zhou Z."/>
        </authorList>
    </citation>
    <scope>NUCLEOTIDE SEQUENCE [LARGE SCALE GENOMIC DNA]</scope>
    <source>
        <strain evidence="4">CQ1 / CVCC 102059</strain>
    </source>
</reference>
<feature type="chain" id="PRO_5004343466" evidence="2">
    <location>
        <begin position="17"/>
        <end position="384"/>
    </location>
</feature>
<evidence type="ECO:0000256" key="1">
    <source>
        <dbReference type="SAM" id="MobiDB-lite"/>
    </source>
</evidence>
<sequence length="384" mass="45169">MHIIKFLILMIQIVSTSTSTKRTYKISNYLPESSQRQGTMAKKKKNIISKDQKKLNSRKKVSRKAKSNSTKKVNQDKECELNINEELKIYQNIHDIEMQKLDVYYNVLKYVHMIINNMSKLKILNLKHDLSFNIKNDLNYIADRNGEILNIVGSINKPLLHLGFDVIPRNIVSISDRIYNFIFKQSNISYIDNPSFFTADLSLHDIILTSNYTDLVVLYFHCLKNTSFKSKELKDISIYLLLFLDSSKLDFKIRPYGAFKNLLALKMILLLRTFRFKTFDVNKIILNFLDELKTKIDLFVNVFSCDSILHNGIQKDIQKKLKCRTYLGPIRILDHFHIYCILKPSNMFLNQYFSILENDEFDSLHALQNDLFRCFGYLFDVFDK</sequence>
<evidence type="ECO:0000313" key="4">
    <source>
        <dbReference type="Proteomes" id="UP000016927"/>
    </source>
</evidence>
<dbReference type="VEuPathDB" id="MicrosporidiaDB:NBO_69g0001"/>
<dbReference type="AlphaFoldDB" id="R0KTF4"/>
<proteinExistence type="predicted"/>
<organism evidence="3 4">
    <name type="scientific">Nosema bombycis (strain CQ1 / CVCC 102059)</name>
    <name type="common">Microsporidian parasite</name>
    <name type="synonym">Pebrine of silkworm</name>
    <dbReference type="NCBI Taxonomy" id="578461"/>
    <lineage>
        <taxon>Eukaryota</taxon>
        <taxon>Fungi</taxon>
        <taxon>Fungi incertae sedis</taxon>
        <taxon>Microsporidia</taxon>
        <taxon>Nosematidae</taxon>
        <taxon>Nosema</taxon>
    </lineage>
</organism>
<keyword evidence="4" id="KW-1185">Reference proteome</keyword>
<dbReference type="HOGENOM" id="CLU_719793_0_0_1"/>
<keyword evidence="2" id="KW-0732">Signal</keyword>
<protein>
    <submittedName>
        <fullName evidence="3">Uncharacterized protein</fullName>
    </submittedName>
</protein>
<gene>
    <name evidence="3" type="ORF">NBO_69g0001</name>
</gene>